<dbReference type="Pfam" id="PF00884">
    <property type="entry name" value="Sulfatase"/>
    <property type="match status" value="1"/>
</dbReference>
<dbReference type="Gene3D" id="3.40.720.10">
    <property type="entry name" value="Alkaline Phosphatase, subunit A"/>
    <property type="match status" value="1"/>
</dbReference>
<protein>
    <submittedName>
        <fullName evidence="3">Sulfatase</fullName>
    </submittedName>
</protein>
<accession>A0ABP3YBA1</accession>
<organism evidence="3 4">
    <name type="scientific">Algoriphagus jejuensis</name>
    <dbReference type="NCBI Taxonomy" id="419934"/>
    <lineage>
        <taxon>Bacteria</taxon>
        <taxon>Pseudomonadati</taxon>
        <taxon>Bacteroidota</taxon>
        <taxon>Cytophagia</taxon>
        <taxon>Cytophagales</taxon>
        <taxon>Cyclobacteriaceae</taxon>
        <taxon>Algoriphagus</taxon>
    </lineage>
</organism>
<evidence type="ECO:0000313" key="4">
    <source>
        <dbReference type="Proteomes" id="UP001500469"/>
    </source>
</evidence>
<name>A0ABP3YBA1_9BACT</name>
<dbReference type="PANTHER" id="PTHR43108:SF6">
    <property type="entry name" value="N-SULPHOGLUCOSAMINE SULPHOHYDROLASE"/>
    <property type="match status" value="1"/>
</dbReference>
<dbReference type="PANTHER" id="PTHR43108">
    <property type="entry name" value="N-ACETYLGLUCOSAMINE-6-SULFATASE FAMILY MEMBER"/>
    <property type="match status" value="1"/>
</dbReference>
<evidence type="ECO:0000313" key="3">
    <source>
        <dbReference type="EMBL" id="GAA0878779.1"/>
    </source>
</evidence>
<dbReference type="Proteomes" id="UP001500469">
    <property type="component" value="Unassembled WGS sequence"/>
</dbReference>
<dbReference type="InterPro" id="IPR017850">
    <property type="entry name" value="Alkaline_phosphatase_core_sf"/>
</dbReference>
<evidence type="ECO:0000259" key="2">
    <source>
        <dbReference type="Pfam" id="PF00884"/>
    </source>
</evidence>
<dbReference type="RefSeq" id="WP_343850496.1">
    <property type="nucleotide sequence ID" value="NZ_BAAAFI010000007.1"/>
</dbReference>
<dbReference type="EMBL" id="BAAAFI010000007">
    <property type="protein sequence ID" value="GAA0878779.1"/>
    <property type="molecule type" value="Genomic_DNA"/>
</dbReference>
<keyword evidence="4" id="KW-1185">Reference proteome</keyword>
<reference evidence="4" key="1">
    <citation type="journal article" date="2019" name="Int. J. Syst. Evol. Microbiol.">
        <title>The Global Catalogue of Microorganisms (GCM) 10K type strain sequencing project: providing services to taxonomists for standard genome sequencing and annotation.</title>
        <authorList>
            <consortium name="The Broad Institute Genomics Platform"/>
            <consortium name="The Broad Institute Genome Sequencing Center for Infectious Disease"/>
            <person name="Wu L."/>
            <person name="Ma J."/>
        </authorList>
    </citation>
    <scope>NUCLEOTIDE SEQUENCE [LARGE SCALE GENOMIC DNA]</scope>
    <source>
        <strain evidence="4">JCM 16112</strain>
    </source>
</reference>
<keyword evidence="1" id="KW-0732">Signal</keyword>
<proteinExistence type="predicted"/>
<feature type="chain" id="PRO_5047202656" evidence="1">
    <location>
        <begin position="19"/>
        <end position="456"/>
    </location>
</feature>
<dbReference type="SUPFAM" id="SSF53649">
    <property type="entry name" value="Alkaline phosphatase-like"/>
    <property type="match status" value="1"/>
</dbReference>
<feature type="domain" description="Sulfatase N-terminal" evidence="2">
    <location>
        <begin position="23"/>
        <end position="353"/>
    </location>
</feature>
<dbReference type="InterPro" id="IPR000917">
    <property type="entry name" value="Sulfatase_N"/>
</dbReference>
<comment type="caution">
    <text evidence="3">The sequence shown here is derived from an EMBL/GenBank/DDBJ whole genome shotgun (WGS) entry which is preliminary data.</text>
</comment>
<gene>
    <name evidence="3" type="ORF">GCM10009119_17470</name>
</gene>
<sequence>MRTLFLLLLFLAPKLVLSQTGRPNIIFILTDDQRWDALGFAGNPIIQTPEMDRLAAEGTYFENAFVTTPICAASRASILTGMYERTHGYTFGRGDIKQPYIDQSYPVKLREAGYHTGFFGKFGVSYSGFSSLFDQGDNYDRNGKYADRRGYFFKTLENDSVHLSRYTGQQAIDFIAEAPADQPFMLSLSFSAPHAHDPAKLQYFWSPEYDTMYQNVSIPDPELKEESYFLAQPEYVRTGENRTRWHWRYDTPEKYQHSVKGYYRMISEVDAEIGKIRKALEAKGLSKNTVIIFMGDNGYFLGERQLAGKWLMYDNSLRVPLIVYDPRATGGERSTDFALNIDVPSTILDFAGIKAPKTWQGESLRSNALAKRKEFLTEHLWQVEIIAPSEGVRTEGWKYMRYINDPAHEELYDLSVDPMEINNLAGNPAYQSQLSKLRSKMEKMAAGYTEAKLVKE</sequence>
<evidence type="ECO:0000256" key="1">
    <source>
        <dbReference type="SAM" id="SignalP"/>
    </source>
</evidence>
<feature type="signal peptide" evidence="1">
    <location>
        <begin position="1"/>
        <end position="18"/>
    </location>
</feature>
<dbReference type="CDD" id="cd16031">
    <property type="entry name" value="G6S_like"/>
    <property type="match status" value="1"/>
</dbReference>